<feature type="compositionally biased region" description="Polar residues" evidence="1">
    <location>
        <begin position="469"/>
        <end position="481"/>
    </location>
</feature>
<evidence type="ECO:0000256" key="1">
    <source>
        <dbReference type="SAM" id="MobiDB-lite"/>
    </source>
</evidence>
<accession>A0A226EZI6</accession>
<comment type="caution">
    <text evidence="2">The sequence shown here is derived from an EMBL/GenBank/DDBJ whole genome shotgun (WGS) entry which is preliminary data.</text>
</comment>
<keyword evidence="3" id="KW-1185">Reference proteome</keyword>
<gene>
    <name evidence="2" type="ORF">Fcan01_00312</name>
</gene>
<dbReference type="AlphaFoldDB" id="A0A226EZI6"/>
<feature type="region of interest" description="Disordered" evidence="1">
    <location>
        <begin position="469"/>
        <end position="528"/>
    </location>
</feature>
<name>A0A226EZI6_FOLCA</name>
<dbReference type="EMBL" id="LNIX01000001">
    <property type="protein sequence ID" value="OXA62983.1"/>
    <property type="molecule type" value="Genomic_DNA"/>
</dbReference>
<dbReference type="Proteomes" id="UP000198287">
    <property type="component" value="Unassembled WGS sequence"/>
</dbReference>
<protein>
    <submittedName>
        <fullName evidence="2">Uncharacterized protein</fullName>
    </submittedName>
</protein>
<evidence type="ECO:0000313" key="2">
    <source>
        <dbReference type="EMBL" id="OXA62983.1"/>
    </source>
</evidence>
<feature type="region of interest" description="Disordered" evidence="1">
    <location>
        <begin position="421"/>
        <end position="453"/>
    </location>
</feature>
<organism evidence="2 3">
    <name type="scientific">Folsomia candida</name>
    <name type="common">Springtail</name>
    <dbReference type="NCBI Taxonomy" id="158441"/>
    <lineage>
        <taxon>Eukaryota</taxon>
        <taxon>Metazoa</taxon>
        <taxon>Ecdysozoa</taxon>
        <taxon>Arthropoda</taxon>
        <taxon>Hexapoda</taxon>
        <taxon>Collembola</taxon>
        <taxon>Entomobryomorpha</taxon>
        <taxon>Isotomoidea</taxon>
        <taxon>Isotomidae</taxon>
        <taxon>Proisotominae</taxon>
        <taxon>Folsomia</taxon>
    </lineage>
</organism>
<proteinExistence type="predicted"/>
<sequence>MMQPHNIGNTAMWPIMANQFMQLLEEYFQDHLPKLPPSLSVCPNFFRHPKGLLFQNDRQLAWLLTFYDQDTQLSLEPETPTTNIFALHWKTKRRTTRLNCCLCPPNPVESQKPTADVSGFIEEARTTHSEFHRPTPFCGEIYYQDGEDFDNSPEFRVNLSESLEATAQRYLQEANEAGIKLRKFTKAQKMATYTTWLAPACLLVLAHLRRHPSLISSSGYIAYRFKTLLECHLRTSQPIILQNVTTLETTKQCSRAHFRFHNKKFMCMMMSVLVDKDSVKWQNGVKATTDLQCQLCRNKKIFDSRQFKVVPEADLLHPQQLKTHQICPLCGFWFGDTNDTLRQIHANMHHDVLKWDEQVVHYANGLNFPGHIIILFLSARDPTIRLCLNSLEKYSTFSFYPPEFRIYPACSTLQFDDEPIVSVTHPSSSTSSSSPPPRYSPRPSSSSRPPPSPLVFIVRQAASDIMSKLTPNQDKGSQSGILNAHCSPPTSSSGSRASPQPCTSRQAAMEAMRNDNRNEPAPNEIPTAAYRTGHLENNFKRRDMVRLIHKMLKQNPEDYDPDDVEMLRQPLPIIKLQRGQAMQYKKHIKQVHYTNLKRRITGQAIPRPEPQFSRPRAELLLYPELLKTTRAKKSEERKKDLLNSVNLKEDDNIDEIVPLPHFNRESMVPLMIRRARPDHREPISNDENYKEPEIDIGQQQLYPHLPEDAVIDDAVDYQMQDDPAPSPNIEEGLLDWSRHCRRTQPEPMAPVRFRFILKTEPNRNFY</sequence>
<reference evidence="2 3" key="1">
    <citation type="submission" date="2015-12" db="EMBL/GenBank/DDBJ databases">
        <title>The genome of Folsomia candida.</title>
        <authorList>
            <person name="Faddeeva A."/>
            <person name="Derks M.F."/>
            <person name="Anvar Y."/>
            <person name="Smit S."/>
            <person name="Van Straalen N."/>
            <person name="Roelofs D."/>
        </authorList>
    </citation>
    <scope>NUCLEOTIDE SEQUENCE [LARGE SCALE GENOMIC DNA]</scope>
    <source>
        <strain evidence="2 3">VU population</strain>
        <tissue evidence="2">Whole body</tissue>
    </source>
</reference>
<evidence type="ECO:0000313" key="3">
    <source>
        <dbReference type="Proteomes" id="UP000198287"/>
    </source>
</evidence>
<feature type="compositionally biased region" description="Low complexity" evidence="1">
    <location>
        <begin position="487"/>
        <end position="501"/>
    </location>
</feature>